<evidence type="ECO:0000313" key="2">
    <source>
        <dbReference type="EMBL" id="KAF7803971.1"/>
    </source>
</evidence>
<protein>
    <submittedName>
        <fullName evidence="2">Phosphatidylinositol 4-kinase gamma 1</fullName>
    </submittedName>
</protein>
<dbReference type="Proteomes" id="UP000634136">
    <property type="component" value="Unassembled WGS sequence"/>
</dbReference>
<organism evidence="2 3">
    <name type="scientific">Senna tora</name>
    <dbReference type="NCBI Taxonomy" id="362788"/>
    <lineage>
        <taxon>Eukaryota</taxon>
        <taxon>Viridiplantae</taxon>
        <taxon>Streptophyta</taxon>
        <taxon>Embryophyta</taxon>
        <taxon>Tracheophyta</taxon>
        <taxon>Spermatophyta</taxon>
        <taxon>Magnoliopsida</taxon>
        <taxon>eudicotyledons</taxon>
        <taxon>Gunneridae</taxon>
        <taxon>Pentapetalae</taxon>
        <taxon>rosids</taxon>
        <taxon>fabids</taxon>
        <taxon>Fabales</taxon>
        <taxon>Fabaceae</taxon>
        <taxon>Caesalpinioideae</taxon>
        <taxon>Cassia clade</taxon>
        <taxon>Senna</taxon>
    </lineage>
</organism>
<evidence type="ECO:0000313" key="3">
    <source>
        <dbReference type="Proteomes" id="UP000634136"/>
    </source>
</evidence>
<reference evidence="2" key="1">
    <citation type="submission" date="2020-09" db="EMBL/GenBank/DDBJ databases">
        <title>Genome-Enabled Discovery of Anthraquinone Biosynthesis in Senna tora.</title>
        <authorList>
            <person name="Kang S.-H."/>
            <person name="Pandey R.P."/>
            <person name="Lee C.-M."/>
            <person name="Sim J.-S."/>
            <person name="Jeong J.-T."/>
            <person name="Choi B.-S."/>
            <person name="Jung M."/>
            <person name="Ginzburg D."/>
            <person name="Zhao K."/>
            <person name="Won S.Y."/>
            <person name="Oh T.-J."/>
            <person name="Yu Y."/>
            <person name="Kim N.-H."/>
            <person name="Lee O.R."/>
            <person name="Lee T.-H."/>
            <person name="Bashyal P."/>
            <person name="Kim T.-S."/>
            <person name="Lee W.-H."/>
            <person name="Kawkins C."/>
            <person name="Kim C.-K."/>
            <person name="Kim J.S."/>
            <person name="Ahn B.O."/>
            <person name="Rhee S.Y."/>
            <person name="Sohng J.K."/>
        </authorList>
    </citation>
    <scope>NUCLEOTIDE SEQUENCE</scope>
    <source>
        <tissue evidence="2">Leaf</tissue>
    </source>
</reference>
<proteinExistence type="predicted"/>
<dbReference type="EMBL" id="JAAIUW010000013">
    <property type="protein sequence ID" value="KAF7803971.1"/>
    <property type="molecule type" value="Genomic_DNA"/>
</dbReference>
<feature type="region of interest" description="Disordered" evidence="1">
    <location>
        <begin position="173"/>
        <end position="211"/>
    </location>
</feature>
<accession>A0A834SI30</accession>
<dbReference type="AlphaFoldDB" id="A0A834SI30"/>
<keyword evidence="2" id="KW-0808">Transferase</keyword>
<keyword evidence="3" id="KW-1185">Reference proteome</keyword>
<evidence type="ECO:0000256" key="1">
    <source>
        <dbReference type="SAM" id="MobiDB-lite"/>
    </source>
</evidence>
<dbReference type="GO" id="GO:0016301">
    <property type="term" value="F:kinase activity"/>
    <property type="evidence" value="ECO:0007669"/>
    <property type="project" value="UniProtKB-KW"/>
</dbReference>
<name>A0A834SI30_9FABA</name>
<gene>
    <name evidence="2" type="ORF">G2W53_043082</name>
</gene>
<sequence length="211" mass="24115">MYWGSTATNYLNLRIRSKVFLRRGKGKAWGGETAMNIVGFKRLFEGLSKTSLAKFQQIVIKVSIGLEFASLGSAKWLKSMMLIYGYSHCEQMIQIRVAAAEHSKCGSSQRNPLKIIFLMAVTTFWNYKTKTDDDIHSGTTRQILRYMTIVVSNVIMIKYMPLPTKAKSTICDNEQEMKIETKNERKQMRKRRSGKGEETNPEHCEGIQGLD</sequence>
<keyword evidence="2" id="KW-0418">Kinase</keyword>
<comment type="caution">
    <text evidence="2">The sequence shown here is derived from an EMBL/GenBank/DDBJ whole genome shotgun (WGS) entry which is preliminary data.</text>
</comment>
<feature type="compositionally biased region" description="Basic and acidic residues" evidence="1">
    <location>
        <begin position="194"/>
        <end position="205"/>
    </location>
</feature>
<feature type="compositionally biased region" description="Basic and acidic residues" evidence="1">
    <location>
        <begin position="175"/>
        <end position="186"/>
    </location>
</feature>